<proteinExistence type="predicted"/>
<name>A0A239LVJ9_9PSED</name>
<protein>
    <recommendedName>
        <fullName evidence="5">Response regulatory domain-containing protein</fullName>
    </recommendedName>
</protein>
<dbReference type="Proteomes" id="UP000199693">
    <property type="component" value="Unassembled WGS sequence"/>
</dbReference>
<organism evidence="1 4">
    <name type="scientific">Pseudomonas delhiensis</name>
    <dbReference type="NCBI Taxonomy" id="366289"/>
    <lineage>
        <taxon>Bacteria</taxon>
        <taxon>Pseudomonadati</taxon>
        <taxon>Pseudomonadota</taxon>
        <taxon>Gammaproteobacteria</taxon>
        <taxon>Pseudomonadales</taxon>
        <taxon>Pseudomonadaceae</taxon>
        <taxon>Pseudomonas</taxon>
    </lineage>
</organism>
<evidence type="ECO:0000313" key="3">
    <source>
        <dbReference type="Proteomes" id="UP000198309"/>
    </source>
</evidence>
<evidence type="ECO:0008006" key="5">
    <source>
        <dbReference type="Google" id="ProtNLM"/>
    </source>
</evidence>
<reference evidence="2 3" key="2">
    <citation type="submission" date="2017-06" db="EMBL/GenBank/DDBJ databases">
        <authorList>
            <person name="Varghese N."/>
            <person name="Submissions S."/>
        </authorList>
    </citation>
    <scope>NUCLEOTIDE SEQUENCE [LARGE SCALE GENOMIC DNA]</scope>
    <source>
        <strain evidence="2 3">RLD-1</strain>
    </source>
</reference>
<reference evidence="1 4" key="1">
    <citation type="submission" date="2016-10" db="EMBL/GenBank/DDBJ databases">
        <authorList>
            <person name="de Groot N.N."/>
        </authorList>
    </citation>
    <scope>NUCLEOTIDE SEQUENCE [LARGE SCALE GENOMIC DNA]</scope>
    <source>
        <strain evidence="1 4">CCM 7361</strain>
    </source>
</reference>
<gene>
    <name evidence="1" type="ORF">SAMN05216189_1003206</name>
    <name evidence="2" type="ORF">SAMN06295949_12211</name>
</gene>
<evidence type="ECO:0000313" key="2">
    <source>
        <dbReference type="EMBL" id="SNT33898.1"/>
    </source>
</evidence>
<dbReference type="EMBL" id="FZPC01000022">
    <property type="protein sequence ID" value="SNT33898.1"/>
    <property type="molecule type" value="Genomic_DNA"/>
</dbReference>
<evidence type="ECO:0000313" key="4">
    <source>
        <dbReference type="Proteomes" id="UP000199693"/>
    </source>
</evidence>
<keyword evidence="3" id="KW-1185">Reference proteome</keyword>
<dbReference type="AlphaFoldDB" id="A0A239LVJ9"/>
<evidence type="ECO:0000313" key="1">
    <source>
        <dbReference type="EMBL" id="SDI26939.1"/>
    </source>
</evidence>
<accession>A0A239LVJ9</accession>
<sequence>MHRSVSKTLILCENAGNIIEYTRMMNVLGFFSLTLCANVKEALSMVREGRSFDYMIYDDFSYGVRGCMEVKELGRRIQHIILLADVTETRRLSMLRWAWVNKVPLLGLLPRPMNIYQLENLMSFHHRVRDIAEPGRHAAAMPSAPPGPLPRVN</sequence>
<dbReference type="Proteomes" id="UP000198309">
    <property type="component" value="Unassembled WGS sequence"/>
</dbReference>
<dbReference type="EMBL" id="FNEC01000003">
    <property type="protein sequence ID" value="SDI26939.1"/>
    <property type="molecule type" value="Genomic_DNA"/>
</dbReference>